<accession>A0ABY0HEV4</accession>
<comment type="caution">
    <text evidence="3">The sequence shown here is derived from an EMBL/GenBank/DDBJ whole genome shotgun (WGS) entry which is preliminary data.</text>
</comment>
<dbReference type="InterPro" id="IPR012337">
    <property type="entry name" value="RNaseH-like_sf"/>
</dbReference>
<dbReference type="InterPro" id="IPR045246">
    <property type="entry name" value="Piwi_ago-like"/>
</dbReference>
<dbReference type="SMART" id="SM01163">
    <property type="entry name" value="DUF1785"/>
    <property type="match status" value="1"/>
</dbReference>
<reference evidence="3 4" key="1">
    <citation type="submission" date="2018-06" db="EMBL/GenBank/DDBJ databases">
        <title>Complete Genomes of Monosporascus.</title>
        <authorList>
            <person name="Robinson A.J."/>
            <person name="Natvig D.O."/>
        </authorList>
    </citation>
    <scope>NUCLEOTIDE SEQUENCE [LARGE SCALE GENOMIC DNA]</scope>
    <source>
        <strain evidence="3 4">CBS 609.92</strain>
    </source>
</reference>
<dbReference type="Gene3D" id="3.40.50.2300">
    <property type="match status" value="1"/>
</dbReference>
<keyword evidence="4" id="KW-1185">Reference proteome</keyword>
<evidence type="ECO:0000313" key="4">
    <source>
        <dbReference type="Proteomes" id="UP000294003"/>
    </source>
</evidence>
<evidence type="ECO:0000313" key="3">
    <source>
        <dbReference type="EMBL" id="RYO91855.1"/>
    </source>
</evidence>
<dbReference type="SMART" id="SM00950">
    <property type="entry name" value="Piwi"/>
    <property type="match status" value="1"/>
</dbReference>
<feature type="compositionally biased region" description="Gly residues" evidence="1">
    <location>
        <begin position="19"/>
        <end position="64"/>
    </location>
</feature>
<feature type="domain" description="Piwi" evidence="2">
    <location>
        <begin position="684"/>
        <end position="989"/>
    </location>
</feature>
<dbReference type="InterPro" id="IPR036085">
    <property type="entry name" value="PAZ_dom_sf"/>
</dbReference>
<dbReference type="Pfam" id="PF08699">
    <property type="entry name" value="ArgoL1"/>
    <property type="match status" value="1"/>
</dbReference>
<sequence length="1034" mass="113253">MADRGRGQSRGGRGDRGGPRGGRGGGDYQGGRGGSAFSGPRGGGDFRGGRGGGEYRGGRGGGDYRGGRGGDFRGGRGGRGGGFGGGKFVGESDVFGQGATVPAPEKAITDLEDKILKEHLGTLAVTGKMSKLKVSATKSNEPSSDSYFPCRPAFGTNGKEVILWANYFKLDVPANELYQYAIEVTPVKKEGTKAQPRDAKGRKLHYIVNVALERIGKGVPLVSEFKSQVVSLKPLSLPKDNMVTVNYTIENKDDQYNVKFNGPTFIDMSQLLNYLRTMRDPTGGTSFPKFTSAVDAVSVIIGHSARASAAVASIGRSRYFPLDRDDQKFSLGPIDFNTLIRGYFQSARPATGRLLLNANVTHGVFRSAGRVSDLMKDYDLRDSGSLQNLHKSLSKLRARVTYLPEKGTSGKKGKKPSGVARTGEKTITGLATKYDGSSGEPKPKIAYSGARPHEVQFYLRAPAPAGLPADAYISVADYFEKRYGMQVDRNLPVINVGSPTRPVYMPAELVEVIPGQPLRRKTNPAETAQMILSACRSPFANATSLATIGRMCLQLDANPKLNEFGISVDKQLLTVKGRELVQPRVMYSGKQEAPVNQGSWNMRNVRVVKSGRKITKWSFIHIDPRDDDEVVNVVGKWVAFMQSMGVAIESRSLNARGINVSTRGQFISNLRQAFQGLNAQNPDFVFVVLPKQDKPIYNVVKTLGDVEFGYPTVCVVRRNLIKNGGSPQYFANVALKVNLKMGGTNHKLGDDISIIKDGKTMVVGYDVTHPTNLSGNADNLPSLVGLVASIDKDLGQWPASAWAQAGRVEMLDKSLEDAFVERLRLWQRHNQNRLPENIIIFRDGVSEGQFEQVLQKELPYMRAACKSTYPAKASPKISLVVSVKRHQTRFYPTDKNHMTNSRNITNGTVVDRGVTQAHIWDFFLTAHQALQGTARPAHYTVLLDEIFRSMVGADAANALERVTHEMCYLFGRATKAVSICPPAYYADILCTRQRVYMADLFERADDNQSVSSDSRARLMGARIHPKLKDTMYYI</sequence>
<dbReference type="SUPFAM" id="SSF101690">
    <property type="entry name" value="PAZ domain"/>
    <property type="match status" value="1"/>
</dbReference>
<feature type="region of interest" description="Disordered" evidence="1">
    <location>
        <begin position="1"/>
        <end position="85"/>
    </location>
</feature>
<dbReference type="InterPro" id="IPR003165">
    <property type="entry name" value="Piwi"/>
</dbReference>
<dbReference type="Gene3D" id="2.170.260.10">
    <property type="entry name" value="paz domain"/>
    <property type="match status" value="1"/>
</dbReference>
<dbReference type="InterPro" id="IPR014811">
    <property type="entry name" value="ArgoL1"/>
</dbReference>
<dbReference type="EMBL" id="QJNS01000035">
    <property type="protein sequence ID" value="RYO91855.1"/>
    <property type="molecule type" value="Genomic_DNA"/>
</dbReference>
<dbReference type="SUPFAM" id="SSF53098">
    <property type="entry name" value="Ribonuclease H-like"/>
    <property type="match status" value="1"/>
</dbReference>
<feature type="compositionally biased region" description="Basic and acidic residues" evidence="1">
    <location>
        <begin position="1"/>
        <end position="18"/>
    </location>
</feature>
<dbReference type="Pfam" id="PF02170">
    <property type="entry name" value="PAZ"/>
    <property type="match status" value="1"/>
</dbReference>
<evidence type="ECO:0000256" key="1">
    <source>
        <dbReference type="SAM" id="MobiDB-lite"/>
    </source>
</evidence>
<proteinExistence type="predicted"/>
<dbReference type="InterPro" id="IPR003100">
    <property type="entry name" value="PAZ_dom"/>
</dbReference>
<dbReference type="Pfam" id="PF16486">
    <property type="entry name" value="ArgoN"/>
    <property type="match status" value="1"/>
</dbReference>
<dbReference type="PROSITE" id="PS50822">
    <property type="entry name" value="PIWI"/>
    <property type="match status" value="1"/>
</dbReference>
<dbReference type="Gene3D" id="3.30.420.10">
    <property type="entry name" value="Ribonuclease H-like superfamily/Ribonuclease H"/>
    <property type="match status" value="1"/>
</dbReference>
<name>A0ABY0HEV4_9PEZI</name>
<organism evidence="3 4">
    <name type="scientific">Monosporascus cannonballus</name>
    <dbReference type="NCBI Taxonomy" id="155416"/>
    <lineage>
        <taxon>Eukaryota</taxon>
        <taxon>Fungi</taxon>
        <taxon>Dikarya</taxon>
        <taxon>Ascomycota</taxon>
        <taxon>Pezizomycotina</taxon>
        <taxon>Sordariomycetes</taxon>
        <taxon>Xylariomycetidae</taxon>
        <taxon>Xylariales</taxon>
        <taxon>Xylariales incertae sedis</taxon>
        <taxon>Monosporascus</taxon>
    </lineage>
</organism>
<dbReference type="Pfam" id="PF16488">
    <property type="entry name" value="ArgoL2"/>
    <property type="match status" value="1"/>
</dbReference>
<dbReference type="InterPro" id="IPR032472">
    <property type="entry name" value="ArgoL2"/>
</dbReference>
<dbReference type="CDD" id="cd02846">
    <property type="entry name" value="PAZ_argonaute_like"/>
    <property type="match status" value="1"/>
</dbReference>
<evidence type="ECO:0000259" key="2">
    <source>
        <dbReference type="PROSITE" id="PS50822"/>
    </source>
</evidence>
<dbReference type="CDD" id="cd04657">
    <property type="entry name" value="Piwi_ago-like"/>
    <property type="match status" value="1"/>
</dbReference>
<dbReference type="Proteomes" id="UP000294003">
    <property type="component" value="Unassembled WGS sequence"/>
</dbReference>
<dbReference type="PANTHER" id="PTHR22891">
    <property type="entry name" value="EUKARYOTIC TRANSLATION INITIATION FACTOR 2C"/>
    <property type="match status" value="1"/>
</dbReference>
<dbReference type="InterPro" id="IPR036397">
    <property type="entry name" value="RNaseH_sf"/>
</dbReference>
<feature type="compositionally biased region" description="Gly residues" evidence="1">
    <location>
        <begin position="75"/>
        <end position="85"/>
    </location>
</feature>
<protein>
    <recommendedName>
        <fullName evidence="2">Piwi domain-containing protein</fullName>
    </recommendedName>
</protein>
<dbReference type="Pfam" id="PF02171">
    <property type="entry name" value="Piwi"/>
    <property type="match status" value="1"/>
</dbReference>
<dbReference type="InterPro" id="IPR032474">
    <property type="entry name" value="Argonaute_N"/>
</dbReference>
<gene>
    <name evidence="3" type="ORF">DL762_001935</name>
</gene>
<feature type="compositionally biased region" description="Basic and acidic residues" evidence="1">
    <location>
        <begin position="65"/>
        <end position="74"/>
    </location>
</feature>